<comment type="caution">
    <text evidence="1">The sequence shown here is derived from an EMBL/GenBank/DDBJ whole genome shotgun (WGS) entry which is preliminary data.</text>
</comment>
<dbReference type="AlphaFoldDB" id="A0A2C5X2T7"/>
<keyword evidence="2" id="KW-1185">Reference proteome</keyword>
<protein>
    <submittedName>
        <fullName evidence="1">Uncharacterized protein</fullName>
    </submittedName>
</protein>
<dbReference type="Proteomes" id="UP000222788">
    <property type="component" value="Unassembled WGS sequence"/>
</dbReference>
<evidence type="ECO:0000313" key="2">
    <source>
        <dbReference type="Proteomes" id="UP000222788"/>
    </source>
</evidence>
<gene>
    <name evidence="1" type="ORF">CFIMG_005098RA</name>
</gene>
<reference evidence="1 2" key="2">
    <citation type="journal article" date="2013" name="IMA Fungus">
        <title>IMA Genome-F 1: Ceratocystis fimbriata: Draft nuclear genome sequence for the plant pathogen, Ceratocystis fimbriata.</title>
        <authorList>
            <person name="Wilken P.M."/>
            <person name="Steenkamp E.T."/>
            <person name="Wingfield M.J."/>
            <person name="de Beer Z.W."/>
            <person name="Wingfield B.D."/>
        </authorList>
    </citation>
    <scope>NUCLEOTIDE SEQUENCE [LARGE SCALE GENOMIC DNA]</scope>
    <source>
        <strain evidence="1 2">CBS 114723</strain>
    </source>
</reference>
<proteinExistence type="predicted"/>
<name>A0A2C5X2T7_9PEZI</name>
<evidence type="ECO:0000313" key="1">
    <source>
        <dbReference type="EMBL" id="PHH52290.1"/>
    </source>
</evidence>
<accession>A0A2C5X2T7</accession>
<reference evidence="1 2" key="1">
    <citation type="journal article" date="2013" name="Fungal Biol.">
        <title>Analysis of microsatellite markers in the genome of the plant pathogen Ceratocystis fimbriata.</title>
        <authorList>
            <person name="Simpson M.C."/>
            <person name="Wilken P.M."/>
            <person name="Coetzee M.P."/>
            <person name="Wingfield M.J."/>
            <person name="Wingfield B.D."/>
        </authorList>
    </citation>
    <scope>NUCLEOTIDE SEQUENCE [LARGE SCALE GENOMIC DNA]</scope>
    <source>
        <strain evidence="1 2">CBS 114723</strain>
    </source>
</reference>
<dbReference type="EMBL" id="APWK03000072">
    <property type="protein sequence ID" value="PHH52290.1"/>
    <property type="molecule type" value="Genomic_DNA"/>
</dbReference>
<sequence length="102" mass="12242">MDLAWLFQWDCAFYEEAKQLARKVQRRGVKSDRGYTHHYAWTRGYDEAYGRRSTHGILPHEVPPPKLKWCTCAEENEAWRVASKRKRLGIVMRHLKRRLTEL</sequence>
<organism evidence="1 2">
    <name type="scientific">Ceratocystis fimbriata CBS 114723</name>
    <dbReference type="NCBI Taxonomy" id="1035309"/>
    <lineage>
        <taxon>Eukaryota</taxon>
        <taxon>Fungi</taxon>
        <taxon>Dikarya</taxon>
        <taxon>Ascomycota</taxon>
        <taxon>Pezizomycotina</taxon>
        <taxon>Sordariomycetes</taxon>
        <taxon>Hypocreomycetidae</taxon>
        <taxon>Microascales</taxon>
        <taxon>Ceratocystidaceae</taxon>
        <taxon>Ceratocystis</taxon>
    </lineage>
</organism>